<evidence type="ECO:0000313" key="2">
    <source>
        <dbReference type="Proteomes" id="UP000477951"/>
    </source>
</evidence>
<name>A0A6L6VKD8_AGRVI</name>
<dbReference type="Proteomes" id="UP000477951">
    <property type="component" value="Unassembled WGS sequence"/>
</dbReference>
<dbReference type="AlphaFoldDB" id="A0A6L6VKD8"/>
<protein>
    <recommendedName>
        <fullName evidence="3">PepSY domain-containing protein</fullName>
    </recommendedName>
</protein>
<gene>
    <name evidence="1" type="ORF">GOZ90_18580</name>
</gene>
<dbReference type="EMBL" id="WPHR01000018">
    <property type="protein sequence ID" value="MUZ74697.1"/>
    <property type="molecule type" value="Genomic_DNA"/>
</dbReference>
<proteinExistence type="predicted"/>
<evidence type="ECO:0000313" key="1">
    <source>
        <dbReference type="EMBL" id="MUZ74697.1"/>
    </source>
</evidence>
<accession>A0A6L6VKD8</accession>
<comment type="caution">
    <text evidence="1">The sequence shown here is derived from an EMBL/GenBank/DDBJ whole genome shotgun (WGS) entry which is preliminary data.</text>
</comment>
<reference evidence="1 2" key="1">
    <citation type="submission" date="2019-12" db="EMBL/GenBank/DDBJ databases">
        <title>Whole-genome sequencing of Allorhizobium vitis.</title>
        <authorList>
            <person name="Gan H.M."/>
            <person name="Szegedi E."/>
            <person name="Burr T."/>
            <person name="Savka M.A."/>
        </authorList>
    </citation>
    <scope>NUCLEOTIDE SEQUENCE [LARGE SCALE GENOMIC DNA]</scope>
    <source>
        <strain evidence="1 2">CG516</strain>
    </source>
</reference>
<organism evidence="1 2">
    <name type="scientific">Agrobacterium vitis</name>
    <name type="common">Rhizobium vitis</name>
    <dbReference type="NCBI Taxonomy" id="373"/>
    <lineage>
        <taxon>Bacteria</taxon>
        <taxon>Pseudomonadati</taxon>
        <taxon>Pseudomonadota</taxon>
        <taxon>Alphaproteobacteria</taxon>
        <taxon>Hyphomicrobiales</taxon>
        <taxon>Rhizobiaceae</taxon>
        <taxon>Rhizobium/Agrobacterium group</taxon>
        <taxon>Agrobacterium</taxon>
    </lineage>
</organism>
<evidence type="ECO:0008006" key="3">
    <source>
        <dbReference type="Google" id="ProtNLM"/>
    </source>
</evidence>
<dbReference type="RefSeq" id="WP_141748653.1">
    <property type="nucleotide sequence ID" value="NZ_JABAEH010000012.1"/>
</dbReference>
<sequence>MLAEDDAREAVRQFLAQRHHTPLRESLTTAERGMIEDRDTWVISGVSEDCPEDKDWMYFLVQPTLYFVDAATGTVFGYETERGRTLFK</sequence>